<dbReference type="Pfam" id="PF00241">
    <property type="entry name" value="Cofilin_ADF"/>
    <property type="match status" value="1"/>
</dbReference>
<dbReference type="GO" id="GO:0045211">
    <property type="term" value="C:postsynaptic membrane"/>
    <property type="evidence" value="ECO:0007669"/>
    <property type="project" value="TreeGrafter"/>
</dbReference>
<dbReference type="AlphaFoldDB" id="A0A8J1T4Z5"/>
<dbReference type="GO" id="GO:0098974">
    <property type="term" value="P:postsynaptic actin cytoskeleton organization"/>
    <property type="evidence" value="ECO:0007669"/>
    <property type="project" value="TreeGrafter"/>
</dbReference>
<dbReference type="GO" id="GO:0030425">
    <property type="term" value="C:dendrite"/>
    <property type="evidence" value="ECO:0007669"/>
    <property type="project" value="TreeGrafter"/>
</dbReference>
<dbReference type="GO" id="GO:0048812">
    <property type="term" value="P:neuron projection morphogenesis"/>
    <property type="evidence" value="ECO:0007669"/>
    <property type="project" value="TreeGrafter"/>
</dbReference>
<dbReference type="GO" id="GO:0030833">
    <property type="term" value="P:regulation of actin filament polymerization"/>
    <property type="evidence" value="ECO:0007669"/>
    <property type="project" value="TreeGrafter"/>
</dbReference>
<dbReference type="PANTHER" id="PTHR10829:SF25">
    <property type="entry name" value="DREBRIN-LIKE PROTEIN"/>
    <property type="match status" value="1"/>
</dbReference>
<dbReference type="GO" id="GO:0030427">
    <property type="term" value="C:site of polarized growth"/>
    <property type="evidence" value="ECO:0007669"/>
    <property type="project" value="TreeGrafter"/>
</dbReference>
<dbReference type="InterPro" id="IPR002108">
    <property type="entry name" value="ADF-H"/>
</dbReference>
<dbReference type="GO" id="GO:0030027">
    <property type="term" value="C:lamellipodium"/>
    <property type="evidence" value="ECO:0007669"/>
    <property type="project" value="TreeGrafter"/>
</dbReference>
<evidence type="ECO:0000313" key="2">
    <source>
        <dbReference type="Proteomes" id="UP000749559"/>
    </source>
</evidence>
<dbReference type="EMBL" id="CAIIXF020000005">
    <property type="protein sequence ID" value="CAH1785063.1"/>
    <property type="molecule type" value="Genomic_DNA"/>
</dbReference>
<dbReference type="InterPro" id="IPR029006">
    <property type="entry name" value="ADF-H/Gelsolin-like_dom_sf"/>
</dbReference>
<dbReference type="Gene3D" id="3.40.20.10">
    <property type="entry name" value="Severin"/>
    <property type="match status" value="1"/>
</dbReference>
<comment type="caution">
    <text evidence="1">The sequence shown here is derived from an EMBL/GenBank/DDBJ whole genome shotgun (WGS) entry which is preliminary data.</text>
</comment>
<reference evidence="1" key="1">
    <citation type="submission" date="2022-03" db="EMBL/GenBank/DDBJ databases">
        <authorList>
            <person name="Martin C."/>
        </authorList>
    </citation>
    <scope>NUCLEOTIDE SEQUENCE</scope>
</reference>
<dbReference type="GO" id="GO:0005884">
    <property type="term" value="C:actin filament"/>
    <property type="evidence" value="ECO:0007669"/>
    <property type="project" value="TreeGrafter"/>
</dbReference>
<dbReference type="SUPFAM" id="SSF55753">
    <property type="entry name" value="Actin depolymerizing proteins"/>
    <property type="match status" value="1"/>
</dbReference>
<protein>
    <submittedName>
        <fullName evidence="1">Uncharacterized protein</fullName>
    </submittedName>
</protein>
<feature type="non-terminal residue" evidence="1">
    <location>
        <position position="1"/>
    </location>
</feature>
<dbReference type="GO" id="GO:0045773">
    <property type="term" value="P:positive regulation of axon extension"/>
    <property type="evidence" value="ECO:0007669"/>
    <property type="project" value="TreeGrafter"/>
</dbReference>
<gene>
    <name evidence="1" type="ORF">OFUS_LOCUS11171</name>
</gene>
<dbReference type="PANTHER" id="PTHR10829">
    <property type="entry name" value="CORTACTIN AND DREBRIN"/>
    <property type="match status" value="1"/>
</dbReference>
<dbReference type="GO" id="GO:0014069">
    <property type="term" value="C:postsynaptic density"/>
    <property type="evidence" value="ECO:0007669"/>
    <property type="project" value="TreeGrafter"/>
</dbReference>
<proteinExistence type="predicted"/>
<dbReference type="GO" id="GO:0030864">
    <property type="term" value="C:cortical actin cytoskeleton"/>
    <property type="evidence" value="ECO:0007669"/>
    <property type="project" value="TreeGrafter"/>
</dbReference>
<sequence>YKYLTYHHVLKFTNKDDVNYFCALSWYTEIDDVVHIKIMAVDLKQNQKSLLDAWKDVSDTNTDTNWAVFGYEGKTNVVKLVETGDNDLDDMVEELSSGKIMYAYCRVKDPNTGLFKFVLVNWQGEGAPDSRKGQCAPHFRDVQTLLRVCQ</sequence>
<dbReference type="GO" id="GO:0051015">
    <property type="term" value="F:actin filament binding"/>
    <property type="evidence" value="ECO:0007669"/>
    <property type="project" value="TreeGrafter"/>
</dbReference>
<dbReference type="OrthoDB" id="5971719at2759"/>
<keyword evidence="2" id="KW-1185">Reference proteome</keyword>
<dbReference type="CDD" id="cd11281">
    <property type="entry name" value="ADF_drebrin_like"/>
    <property type="match status" value="1"/>
</dbReference>
<dbReference type="PROSITE" id="PS51263">
    <property type="entry name" value="ADF_H"/>
    <property type="match status" value="1"/>
</dbReference>
<organism evidence="1 2">
    <name type="scientific">Owenia fusiformis</name>
    <name type="common">Polychaete worm</name>
    <dbReference type="NCBI Taxonomy" id="6347"/>
    <lineage>
        <taxon>Eukaryota</taxon>
        <taxon>Metazoa</taxon>
        <taxon>Spiralia</taxon>
        <taxon>Lophotrochozoa</taxon>
        <taxon>Annelida</taxon>
        <taxon>Polychaeta</taxon>
        <taxon>Sedentaria</taxon>
        <taxon>Canalipalpata</taxon>
        <taxon>Sabellida</taxon>
        <taxon>Oweniida</taxon>
        <taxon>Oweniidae</taxon>
        <taxon>Owenia</taxon>
    </lineage>
</organism>
<accession>A0A8J1T4Z5</accession>
<evidence type="ECO:0000313" key="1">
    <source>
        <dbReference type="EMBL" id="CAH1785063.1"/>
    </source>
</evidence>
<name>A0A8J1T4Z5_OWEFU</name>
<dbReference type="Proteomes" id="UP000749559">
    <property type="component" value="Unassembled WGS sequence"/>
</dbReference>